<keyword evidence="2" id="KW-0963">Cytoplasm</keyword>
<feature type="active site" evidence="2 3">
    <location>
        <position position="309"/>
    </location>
</feature>
<keyword evidence="6" id="KW-1185">Reference proteome</keyword>
<dbReference type="Pfam" id="PF00561">
    <property type="entry name" value="Abhydrolase_1"/>
    <property type="match status" value="1"/>
</dbReference>
<comment type="caution">
    <text evidence="2">Lacks conserved residue(s) required for the propagation of feature annotation.</text>
</comment>
<dbReference type="InterPro" id="IPR000073">
    <property type="entry name" value="AB_hydrolase_1"/>
</dbReference>
<feature type="active site" description="Nucleophile" evidence="2 3">
    <location>
        <position position="148"/>
    </location>
</feature>
<dbReference type="NCBIfam" id="NF001209">
    <property type="entry name" value="PRK00175.1"/>
    <property type="match status" value="1"/>
</dbReference>
<dbReference type="Proteomes" id="UP000315636">
    <property type="component" value="Unassembled WGS sequence"/>
</dbReference>
<dbReference type="GO" id="GO:0004414">
    <property type="term" value="F:homoserine O-acetyltransferase activity"/>
    <property type="evidence" value="ECO:0007669"/>
    <property type="project" value="UniProtKB-UniRule"/>
</dbReference>
<dbReference type="InterPro" id="IPR029058">
    <property type="entry name" value="AB_hydrolase_fold"/>
</dbReference>
<dbReference type="PIRSF" id="PIRSF000443">
    <property type="entry name" value="Homoser_Ac_trans"/>
    <property type="match status" value="1"/>
</dbReference>
<accession>A0A521AN20</accession>
<dbReference type="HAMAP" id="MF_00296">
    <property type="entry name" value="MetX_acyltransf"/>
    <property type="match status" value="1"/>
</dbReference>
<keyword evidence="2" id="KW-0012">Acyltransferase</keyword>
<sequence length="365" mass="39792">MPVTARIFQKQTIPLGSIQLENDETLPNVEVALETAGQAPEASGENVVLVCHALTGDAHAVGDSAEPGWWDGLIGSGQAIDTDRFHVITMNVLGGCKGTTGPSSVPSGAKQPYGSSFPFVSIRDMVSVQKRCLEKLGIERVEMIVGGSMGGMLVLEWGIMYPGFARKLIPIATADSLTPTAIAYNDIGRQAILSDPDYQGGDYYPGPGPVNGMKVARMVAMVSYRTPQLFEQRFSRNLQKTGLGLDALFQVESYLRYQGKKLSDRFDANSYLYLLRAMDTHDLGRGRGGILSALSKITADILIIGIRQDQLFPFSQQLELYNHLKALGKTCDLLEMDSDYGHDAFLVDYAQMGPKIRSFLQEIDG</sequence>
<dbReference type="RefSeq" id="WP_142503936.1">
    <property type="nucleotide sequence ID" value="NZ_FXTI01000001.1"/>
</dbReference>
<evidence type="ECO:0000313" key="6">
    <source>
        <dbReference type="Proteomes" id="UP000315636"/>
    </source>
</evidence>
<dbReference type="InterPro" id="IPR008220">
    <property type="entry name" value="HAT_MetX-like"/>
</dbReference>
<feature type="binding site" evidence="2">
    <location>
        <position position="217"/>
    </location>
    <ligand>
        <name>substrate</name>
    </ligand>
</feature>
<comment type="subcellular location">
    <subcellularLocation>
        <location evidence="2">Cytoplasm</location>
    </subcellularLocation>
</comment>
<evidence type="ECO:0000256" key="3">
    <source>
        <dbReference type="PIRSR" id="PIRSR000443-1"/>
    </source>
</evidence>
<organism evidence="5 6">
    <name type="scientific">Melghirimyces algeriensis</name>
    <dbReference type="NCBI Taxonomy" id="910412"/>
    <lineage>
        <taxon>Bacteria</taxon>
        <taxon>Bacillati</taxon>
        <taxon>Bacillota</taxon>
        <taxon>Bacilli</taxon>
        <taxon>Bacillales</taxon>
        <taxon>Thermoactinomycetaceae</taxon>
        <taxon>Melghirimyces</taxon>
    </lineage>
</organism>
<dbReference type="GO" id="GO:0009092">
    <property type="term" value="P:homoserine metabolic process"/>
    <property type="evidence" value="ECO:0007669"/>
    <property type="project" value="TreeGrafter"/>
</dbReference>
<keyword evidence="2" id="KW-0486">Methionine biosynthesis</keyword>
<feature type="domain" description="AB hydrolase-1" evidence="4">
    <location>
        <begin position="46"/>
        <end position="348"/>
    </location>
</feature>
<comment type="similarity">
    <text evidence="2">Belongs to the AB hydrolase superfamily. MetX family.</text>
</comment>
<dbReference type="GO" id="GO:0009086">
    <property type="term" value="P:methionine biosynthetic process"/>
    <property type="evidence" value="ECO:0007669"/>
    <property type="project" value="UniProtKB-UniRule"/>
</dbReference>
<protein>
    <recommendedName>
        <fullName evidence="2">Homoserine O-acetyltransferase</fullName>
        <shortName evidence="2">HAT</shortName>
        <ecNumber evidence="2">2.3.1.31</ecNumber>
    </recommendedName>
    <alternativeName>
        <fullName evidence="2">Homoserine transacetylase</fullName>
        <shortName evidence="2">HTA</shortName>
    </alternativeName>
</protein>
<name>A0A521AN20_9BACL</name>
<dbReference type="EMBL" id="FXTI01000001">
    <property type="protein sequence ID" value="SMO36206.1"/>
    <property type="molecule type" value="Genomic_DNA"/>
</dbReference>
<evidence type="ECO:0000259" key="4">
    <source>
        <dbReference type="Pfam" id="PF00561"/>
    </source>
</evidence>
<dbReference type="GO" id="GO:0005737">
    <property type="term" value="C:cytoplasm"/>
    <property type="evidence" value="ECO:0007669"/>
    <property type="project" value="UniProtKB-SubCell"/>
</dbReference>
<dbReference type="Gene3D" id="3.40.50.1820">
    <property type="entry name" value="alpha/beta hydrolase"/>
    <property type="match status" value="1"/>
</dbReference>
<dbReference type="AlphaFoldDB" id="A0A521AN20"/>
<keyword evidence="2" id="KW-0028">Amino-acid biosynthesis</keyword>
<dbReference type="NCBIfam" id="TIGR01392">
    <property type="entry name" value="homoserO_Ac_trn"/>
    <property type="match status" value="1"/>
</dbReference>
<dbReference type="SUPFAM" id="SSF53474">
    <property type="entry name" value="alpha/beta-Hydrolases"/>
    <property type="match status" value="1"/>
</dbReference>
<dbReference type="EC" id="2.3.1.31" evidence="2"/>
<proteinExistence type="inferred from homology"/>
<dbReference type="PANTHER" id="PTHR32268:SF11">
    <property type="entry name" value="HOMOSERINE O-ACETYLTRANSFERASE"/>
    <property type="match status" value="1"/>
</dbReference>
<evidence type="ECO:0000256" key="1">
    <source>
        <dbReference type="ARBA" id="ARBA00022679"/>
    </source>
</evidence>
<dbReference type="UniPathway" id="UPA00051">
    <property type="reaction ID" value="UER00074"/>
</dbReference>
<dbReference type="PANTHER" id="PTHR32268">
    <property type="entry name" value="HOMOSERINE O-ACETYLTRANSFERASE"/>
    <property type="match status" value="1"/>
</dbReference>
<dbReference type="Gene3D" id="1.10.1740.110">
    <property type="match status" value="1"/>
</dbReference>
<comment type="catalytic activity">
    <reaction evidence="2">
        <text>L-homoserine + acetyl-CoA = O-acetyl-L-homoserine + CoA</text>
        <dbReference type="Rhea" id="RHEA:13701"/>
        <dbReference type="ChEBI" id="CHEBI:57287"/>
        <dbReference type="ChEBI" id="CHEBI:57288"/>
        <dbReference type="ChEBI" id="CHEBI:57476"/>
        <dbReference type="ChEBI" id="CHEBI:57716"/>
        <dbReference type="EC" id="2.3.1.31"/>
    </reaction>
</comment>
<feature type="active site" evidence="2 3">
    <location>
        <position position="342"/>
    </location>
</feature>
<evidence type="ECO:0000313" key="5">
    <source>
        <dbReference type="EMBL" id="SMO36206.1"/>
    </source>
</evidence>
<dbReference type="OrthoDB" id="9800754at2"/>
<keyword evidence="1 2" id="KW-0808">Transferase</keyword>
<reference evidence="5 6" key="1">
    <citation type="submission" date="2017-05" db="EMBL/GenBank/DDBJ databases">
        <authorList>
            <person name="Varghese N."/>
            <person name="Submissions S."/>
        </authorList>
    </citation>
    <scope>NUCLEOTIDE SEQUENCE [LARGE SCALE GENOMIC DNA]</scope>
    <source>
        <strain evidence="5 6">DSM 45474</strain>
    </source>
</reference>
<comment type="pathway">
    <text evidence="2">Amino-acid biosynthesis; L-methionine biosynthesis via de novo pathway; O-acetyl-L-homoserine from L-homoserine: step 1/1.</text>
</comment>
<feature type="binding site" evidence="2">
    <location>
        <position position="343"/>
    </location>
    <ligand>
        <name>substrate</name>
    </ligand>
</feature>
<comment type="function">
    <text evidence="2">Transfers an acetyl group from acetyl-CoA to L-homoserine, forming acetyl-L-homoserine.</text>
</comment>
<gene>
    <name evidence="2" type="primary">metXA</name>
    <name evidence="5" type="ORF">SAMN06264849_101235</name>
</gene>
<comment type="subunit">
    <text evidence="2">Homodimer.</text>
</comment>
<evidence type="ECO:0000256" key="2">
    <source>
        <dbReference type="HAMAP-Rule" id="MF_00296"/>
    </source>
</evidence>